<comment type="caution">
    <text evidence="6">The sequence shown here is derived from an EMBL/GenBank/DDBJ whole genome shotgun (WGS) entry which is preliminary data.</text>
</comment>
<dbReference type="GO" id="GO:0016491">
    <property type="term" value="F:oxidoreductase activity"/>
    <property type="evidence" value="ECO:0007669"/>
    <property type="project" value="UniProtKB-KW"/>
</dbReference>
<keyword evidence="2 4" id="KW-0125">Carotenoid biosynthesis</keyword>
<dbReference type="AlphaFoldDB" id="A0A811G5T0"/>
<organism evidence="6 7">
    <name type="scientific">Corynebacterium diphtheriae</name>
    <dbReference type="NCBI Taxonomy" id="1717"/>
    <lineage>
        <taxon>Bacteria</taxon>
        <taxon>Bacillati</taxon>
        <taxon>Actinomycetota</taxon>
        <taxon>Actinomycetes</taxon>
        <taxon>Mycobacteriales</taxon>
        <taxon>Corynebacteriaceae</taxon>
        <taxon>Corynebacterium</taxon>
    </lineage>
</organism>
<feature type="domain" description="Amine oxidase" evidence="5">
    <location>
        <begin position="12"/>
        <end position="501"/>
    </location>
</feature>
<evidence type="ECO:0000313" key="7">
    <source>
        <dbReference type="Proteomes" id="UP000480222"/>
    </source>
</evidence>
<evidence type="ECO:0000259" key="5">
    <source>
        <dbReference type="Pfam" id="PF01593"/>
    </source>
</evidence>
<dbReference type="Pfam" id="PF01593">
    <property type="entry name" value="Amino_oxidase"/>
    <property type="match status" value="1"/>
</dbReference>
<protein>
    <submittedName>
        <fullName evidence="6">Phytoene desaturase</fullName>
        <ecNumber evidence="6">1.14.99.-</ecNumber>
    </submittedName>
</protein>
<dbReference type="EMBL" id="CADDAV010000024">
    <property type="protein sequence ID" value="CAB0617095.1"/>
    <property type="molecule type" value="Genomic_DNA"/>
</dbReference>
<proteinExistence type="inferred from homology"/>
<dbReference type="PANTHER" id="PTHR43734:SF1">
    <property type="entry name" value="PHYTOENE DESATURASE"/>
    <property type="match status" value="1"/>
</dbReference>
<name>A0A811G5T0_CORDP</name>
<evidence type="ECO:0000256" key="2">
    <source>
        <dbReference type="ARBA" id="ARBA00022746"/>
    </source>
</evidence>
<reference evidence="6 7" key="1">
    <citation type="submission" date="2020-02" db="EMBL/GenBank/DDBJ databases">
        <authorList>
            <person name="Brisse S."/>
        </authorList>
    </citation>
    <scope>NUCLEOTIDE SEQUENCE [LARGE SCALE GENOMIC DNA]</scope>
    <source>
        <strain evidence="6">CIP107547</strain>
    </source>
</reference>
<keyword evidence="3 4" id="KW-0560">Oxidoreductase</keyword>
<dbReference type="EC" id="1.14.99.-" evidence="6"/>
<dbReference type="NCBIfam" id="TIGR02734">
    <property type="entry name" value="crtI_fam"/>
    <property type="match status" value="1"/>
</dbReference>
<accession>A0A811G5T0</accession>
<dbReference type="InterPro" id="IPR036188">
    <property type="entry name" value="FAD/NAD-bd_sf"/>
</dbReference>
<dbReference type="InterPro" id="IPR002937">
    <property type="entry name" value="Amino_oxidase"/>
</dbReference>
<evidence type="ECO:0000256" key="4">
    <source>
        <dbReference type="RuleBase" id="RU362075"/>
    </source>
</evidence>
<dbReference type="PRINTS" id="PR00419">
    <property type="entry name" value="ADXRDTASE"/>
</dbReference>
<gene>
    <name evidence="6" type="ORF">CIP107547_02064</name>
</gene>
<dbReference type="InterPro" id="IPR014105">
    <property type="entry name" value="Carotenoid/retinoid_OxRdtase"/>
</dbReference>
<dbReference type="Proteomes" id="UP000480222">
    <property type="component" value="Unassembled WGS sequence"/>
</dbReference>
<dbReference type="PANTHER" id="PTHR43734">
    <property type="entry name" value="PHYTOENE DESATURASE"/>
    <property type="match status" value="1"/>
</dbReference>
<sequence>MAKHAIVIGAGVAGLATAGLLAREGYHVRVFEKLDAPGGRAGQLTDSGFRWDTGPSWYLMPEAYDRFFELMGTTTEQAYELVDLHPAYRLFPEGSPTLDVDSGVGNVATLFDALDPGAGKKVQRYLRNATDMYHLSLRHFLYTTFSNPRDFLRADILRRLPYLARLLSSSLDTWVRNRFPHPILQQILSYPAVFLSTQPTQAPALYSLMSHTDLVEGVRYPRGGFAAIMSAIEKIDREAGVEFYYEHEVTDITIESGRACGITATGPHGTSTFNADVVVSAADLHHTETRLLPPHLRSYPENYWSKRNPGLGTVLIMLGVRGHLPELAHHNLLFSKDWDPDFAAVYSGPHPSRPLDASQSIYISKTSATDSDAAPEGHENLFILVPVPANDALGHGNTYHHTASLRVEEITRATIAQIATWTGISDLDERIVVTKTIGPADFSERYHAWSSGAIGPAHTLMQSAFFRGKNMASKVKGLYYAGGTTVPGVGVPMCLISAENVITRIKAE</sequence>
<dbReference type="Gene3D" id="3.50.50.60">
    <property type="entry name" value="FAD/NAD(P)-binding domain"/>
    <property type="match status" value="2"/>
</dbReference>
<dbReference type="RefSeq" id="WP_070799474.1">
    <property type="nucleotide sequence ID" value="NZ_CP040520.1"/>
</dbReference>
<evidence type="ECO:0000256" key="1">
    <source>
        <dbReference type="ARBA" id="ARBA00004829"/>
    </source>
</evidence>
<evidence type="ECO:0000256" key="3">
    <source>
        <dbReference type="ARBA" id="ARBA00023002"/>
    </source>
</evidence>
<comment type="pathway">
    <text evidence="1 4">Carotenoid biosynthesis.</text>
</comment>
<evidence type="ECO:0000313" key="6">
    <source>
        <dbReference type="EMBL" id="CAB0617095.1"/>
    </source>
</evidence>
<comment type="similarity">
    <text evidence="4">Belongs to the carotenoid/retinoid oxidoreductase family.</text>
</comment>
<dbReference type="SUPFAM" id="SSF51905">
    <property type="entry name" value="FAD/NAD(P)-binding domain"/>
    <property type="match status" value="1"/>
</dbReference>
<dbReference type="GO" id="GO:0016117">
    <property type="term" value="P:carotenoid biosynthetic process"/>
    <property type="evidence" value="ECO:0007669"/>
    <property type="project" value="UniProtKB-KW"/>
</dbReference>